<dbReference type="OrthoDB" id="7362982at2"/>
<accession>A0A1G7KDU4</accession>
<dbReference type="RefSeq" id="WP_089963017.1">
    <property type="nucleotide sequence ID" value="NZ_FNAV01000018.1"/>
</dbReference>
<dbReference type="InterPro" id="IPR036249">
    <property type="entry name" value="Thioredoxin-like_sf"/>
</dbReference>
<proteinExistence type="predicted"/>
<dbReference type="SUPFAM" id="SSF52833">
    <property type="entry name" value="Thioredoxin-like"/>
    <property type="match status" value="1"/>
</dbReference>
<protein>
    <recommendedName>
        <fullName evidence="4">Regulatory protein SoxS</fullName>
    </recommendedName>
</protein>
<dbReference type="STRING" id="282683.SAMN04488105_11823"/>
<feature type="signal peptide" evidence="1">
    <location>
        <begin position="1"/>
        <end position="22"/>
    </location>
</feature>
<feature type="chain" id="PRO_5011666618" description="Regulatory protein SoxS" evidence="1">
    <location>
        <begin position="23"/>
        <end position="135"/>
    </location>
</feature>
<sequence length="135" mass="14614">MRTSALLAAAALVSLIAGQAIAEVRLVMVSQPGCAYCARWEAEIAPAYPNTTEGRFAPLLRADLRQGAPEGITYERKVLFTPTFILVDNGSELARLEGYPGEDFFWPLLSRMLEHSTNFDPDAAVDMPPSSPEGG</sequence>
<evidence type="ECO:0000313" key="3">
    <source>
        <dbReference type="Proteomes" id="UP000198994"/>
    </source>
</evidence>
<keyword evidence="1" id="KW-0732">Signal</keyword>
<name>A0A1G7KDU4_9RHOB</name>
<evidence type="ECO:0000313" key="2">
    <source>
        <dbReference type="EMBL" id="SDF35352.1"/>
    </source>
</evidence>
<dbReference type="AlphaFoldDB" id="A0A1G7KDU4"/>
<evidence type="ECO:0000256" key="1">
    <source>
        <dbReference type="SAM" id="SignalP"/>
    </source>
</evidence>
<dbReference type="EMBL" id="FNAV01000018">
    <property type="protein sequence ID" value="SDF35352.1"/>
    <property type="molecule type" value="Genomic_DNA"/>
</dbReference>
<evidence type="ECO:0008006" key="4">
    <source>
        <dbReference type="Google" id="ProtNLM"/>
    </source>
</evidence>
<dbReference type="Gene3D" id="3.40.30.10">
    <property type="entry name" value="Glutaredoxin"/>
    <property type="match status" value="1"/>
</dbReference>
<gene>
    <name evidence="2" type="ORF">SAMN04488105_11823</name>
</gene>
<keyword evidence="3" id="KW-1185">Reference proteome</keyword>
<dbReference type="Proteomes" id="UP000198994">
    <property type="component" value="Unassembled WGS sequence"/>
</dbReference>
<reference evidence="3" key="1">
    <citation type="submission" date="2016-10" db="EMBL/GenBank/DDBJ databases">
        <authorList>
            <person name="Varghese N."/>
            <person name="Submissions S."/>
        </authorList>
    </citation>
    <scope>NUCLEOTIDE SEQUENCE [LARGE SCALE GENOMIC DNA]</scope>
    <source>
        <strain evidence="3">DSM 10146</strain>
    </source>
</reference>
<organism evidence="2 3">
    <name type="scientific">Salipiger thiooxidans</name>
    <dbReference type="NCBI Taxonomy" id="282683"/>
    <lineage>
        <taxon>Bacteria</taxon>
        <taxon>Pseudomonadati</taxon>
        <taxon>Pseudomonadota</taxon>
        <taxon>Alphaproteobacteria</taxon>
        <taxon>Rhodobacterales</taxon>
        <taxon>Roseobacteraceae</taxon>
        <taxon>Salipiger</taxon>
    </lineage>
</organism>